<protein>
    <submittedName>
        <fullName evidence="3">CSLREA domain-containing protein</fullName>
    </submittedName>
</protein>
<dbReference type="Proteomes" id="UP000294599">
    <property type="component" value="Unassembled WGS sequence"/>
</dbReference>
<dbReference type="InterPro" id="IPR012334">
    <property type="entry name" value="Pectin_lyas_fold"/>
</dbReference>
<dbReference type="InterPro" id="IPR006626">
    <property type="entry name" value="PbH1"/>
</dbReference>
<dbReference type="Gene3D" id="2.160.20.10">
    <property type="entry name" value="Single-stranded right-handed beta-helix, Pectin lyase-like"/>
    <property type="match status" value="1"/>
</dbReference>
<feature type="non-terminal residue" evidence="3">
    <location>
        <position position="431"/>
    </location>
</feature>
<sequence>MPRRTSPLLLIAVLAPAARSAIIVVNILDDEHNGDGDCSLREAVLAANTNVAVDACDAGHNSGAGDLILFVPALIGGEIQISQSLVVTQSLSIVGLDGLTLRRTSAPNMIVVDMAHPAHDFALSSLSLIDGQGGPETGSGSAVQLRQVDQATLSDVVIRNNARPAVGRWWYDHPDKTVNELTIEDCTFEDNRATPGGPGGRGGGAVVLHRVPQVTIACSVFRHNGPEGHGPGGALRLVDAGSTVITDSLFVGNTGRPGGAIQTQGTVAGATLSVIRSTFIGNRSGGPTSFGGDIYIESPVNAQIVNSTFYDTRNAIHVAEDSSAAIRHATFIGNTGRASFISSASTGLASLSHTALFGSDGQPLYTHHDGGSIRSSGYNRFQQGDDSCDLVATDPYLADPMLLPLGNYGGAAPVMLPRIDSVLIDVAGTAC</sequence>
<dbReference type="InterPro" id="IPR039448">
    <property type="entry name" value="Beta_helix"/>
</dbReference>
<dbReference type="EMBL" id="SMAF01000056">
    <property type="protein sequence ID" value="TCS90997.1"/>
    <property type="molecule type" value="Genomic_DNA"/>
</dbReference>
<feature type="chain" id="PRO_5020187990" evidence="1">
    <location>
        <begin position="21"/>
        <end position="431"/>
    </location>
</feature>
<feature type="domain" description="Right handed beta helix" evidence="2">
    <location>
        <begin position="178"/>
        <end position="346"/>
    </location>
</feature>
<gene>
    <name evidence="3" type="ORF">EDC25_1561</name>
</gene>
<proteinExistence type="predicted"/>
<dbReference type="AlphaFoldDB" id="A0A4R3L0F4"/>
<reference evidence="3 4" key="1">
    <citation type="submission" date="2019-03" db="EMBL/GenBank/DDBJ databases">
        <title>Genomic Encyclopedia of Type Strains, Phase IV (KMG-IV): sequencing the most valuable type-strain genomes for metagenomic binning, comparative biology and taxonomic classification.</title>
        <authorList>
            <person name="Goeker M."/>
        </authorList>
    </citation>
    <scope>NUCLEOTIDE SEQUENCE [LARGE SCALE GENOMIC DNA]</scope>
    <source>
        <strain evidence="3 4">DSM 21944</strain>
    </source>
</reference>
<comment type="caution">
    <text evidence="3">The sequence shown here is derived from an EMBL/GenBank/DDBJ whole genome shotgun (WGS) entry which is preliminary data.</text>
</comment>
<keyword evidence="1" id="KW-0732">Signal</keyword>
<evidence type="ECO:0000313" key="3">
    <source>
        <dbReference type="EMBL" id="TCS90997.1"/>
    </source>
</evidence>
<keyword evidence="4" id="KW-1185">Reference proteome</keyword>
<organism evidence="3 4">
    <name type="scientific">Pseudofulvimonas gallinarii</name>
    <dbReference type="NCBI Taxonomy" id="634155"/>
    <lineage>
        <taxon>Bacteria</taxon>
        <taxon>Pseudomonadati</taxon>
        <taxon>Pseudomonadota</taxon>
        <taxon>Gammaproteobacteria</taxon>
        <taxon>Lysobacterales</taxon>
        <taxon>Rhodanobacteraceae</taxon>
        <taxon>Pseudofulvimonas</taxon>
    </lineage>
</organism>
<dbReference type="Pfam" id="PF13229">
    <property type="entry name" value="Beta_helix"/>
    <property type="match status" value="1"/>
</dbReference>
<evidence type="ECO:0000256" key="1">
    <source>
        <dbReference type="SAM" id="SignalP"/>
    </source>
</evidence>
<evidence type="ECO:0000313" key="4">
    <source>
        <dbReference type="Proteomes" id="UP000294599"/>
    </source>
</evidence>
<name>A0A4R3L0F4_9GAMM</name>
<dbReference type="NCBIfam" id="TIGR04214">
    <property type="entry name" value="CSLREA_Nterm"/>
    <property type="match status" value="1"/>
</dbReference>
<accession>A0A4R3L0F4</accession>
<dbReference type="SMART" id="SM00710">
    <property type="entry name" value="PbH1"/>
    <property type="match status" value="3"/>
</dbReference>
<evidence type="ECO:0000259" key="2">
    <source>
        <dbReference type="Pfam" id="PF13229"/>
    </source>
</evidence>
<dbReference type="InterPro" id="IPR026457">
    <property type="entry name" value="CSLREA_Nterm"/>
</dbReference>
<dbReference type="InterPro" id="IPR011050">
    <property type="entry name" value="Pectin_lyase_fold/virulence"/>
</dbReference>
<feature type="signal peptide" evidence="1">
    <location>
        <begin position="1"/>
        <end position="20"/>
    </location>
</feature>
<dbReference type="SUPFAM" id="SSF51126">
    <property type="entry name" value="Pectin lyase-like"/>
    <property type="match status" value="1"/>
</dbReference>